<accession>A0A3P3RJT8</accession>
<dbReference type="GO" id="GO:0008757">
    <property type="term" value="F:S-adenosylmethionine-dependent methyltransferase activity"/>
    <property type="evidence" value="ECO:0007669"/>
    <property type="project" value="InterPro"/>
</dbReference>
<dbReference type="InterPro" id="IPR029063">
    <property type="entry name" value="SAM-dependent_MTases_sf"/>
</dbReference>
<feature type="domain" description="Methyltransferase type 11" evidence="1">
    <location>
        <begin position="36"/>
        <end position="114"/>
    </location>
</feature>
<dbReference type="Pfam" id="PF08241">
    <property type="entry name" value="Methyltransf_11"/>
    <property type="match status" value="1"/>
</dbReference>
<keyword evidence="3" id="KW-1185">Reference proteome</keyword>
<name>A0A3P3RJT8_9EURY</name>
<dbReference type="Proteomes" id="UP000282322">
    <property type="component" value="Unassembled WGS sequence"/>
</dbReference>
<dbReference type="CDD" id="cd02440">
    <property type="entry name" value="AdoMet_MTases"/>
    <property type="match status" value="1"/>
</dbReference>
<dbReference type="Gene3D" id="3.40.50.150">
    <property type="entry name" value="Vaccinia Virus protein VP39"/>
    <property type="match status" value="1"/>
</dbReference>
<evidence type="ECO:0000313" key="2">
    <source>
        <dbReference type="EMBL" id="RRJ33079.1"/>
    </source>
</evidence>
<dbReference type="InterPro" id="IPR013216">
    <property type="entry name" value="Methyltransf_11"/>
</dbReference>
<dbReference type="OrthoDB" id="142890at2157"/>
<proteinExistence type="predicted"/>
<sequence length="267" mass="29627">MRRFSADYLEETRRGMWDRSREALAPLSLDDRELILDVGCGTGELSAVLSEETDGTVIGVDRDRKLLEETTVPAVRADATALPFEPRTADLVVCQALLINLPDPSRAVAEFVRCSTDLVAAIEPDNSAVTVESTVSLERELATQARSHYIQGVQTDVTLGTVPELLRSHGQPGREVTDVHTQRYDHVKTIEPPYDQHAIEAAKRKATGSQIAQQRETLLAGGMSPDEYDAFRASWREMGRLIIDAMQNGTYRRQETIPFYVTVGKIT</sequence>
<dbReference type="AlphaFoldDB" id="A0A3P3RJT8"/>
<keyword evidence="2" id="KW-0489">Methyltransferase</keyword>
<evidence type="ECO:0000313" key="3">
    <source>
        <dbReference type="Proteomes" id="UP000282322"/>
    </source>
</evidence>
<keyword evidence="2" id="KW-0808">Transferase</keyword>
<organism evidence="2 3">
    <name type="scientific">Halocatena pleomorpha</name>
    <dbReference type="NCBI Taxonomy" id="1785090"/>
    <lineage>
        <taxon>Archaea</taxon>
        <taxon>Methanobacteriati</taxon>
        <taxon>Methanobacteriota</taxon>
        <taxon>Stenosarchaea group</taxon>
        <taxon>Halobacteria</taxon>
        <taxon>Halobacteriales</taxon>
        <taxon>Natronomonadaceae</taxon>
        <taxon>Halocatena</taxon>
    </lineage>
</organism>
<comment type="caution">
    <text evidence="2">The sequence shown here is derived from an EMBL/GenBank/DDBJ whole genome shotgun (WGS) entry which is preliminary data.</text>
</comment>
<protein>
    <submittedName>
        <fullName evidence="2">Class I SAM-dependent methyltransferase</fullName>
    </submittedName>
</protein>
<dbReference type="RefSeq" id="WP_124953737.1">
    <property type="nucleotide sequence ID" value="NZ_RRCH01000004.1"/>
</dbReference>
<dbReference type="GO" id="GO:0032259">
    <property type="term" value="P:methylation"/>
    <property type="evidence" value="ECO:0007669"/>
    <property type="project" value="UniProtKB-KW"/>
</dbReference>
<evidence type="ECO:0000259" key="1">
    <source>
        <dbReference type="Pfam" id="PF08241"/>
    </source>
</evidence>
<dbReference type="PANTHER" id="PTHR43591">
    <property type="entry name" value="METHYLTRANSFERASE"/>
    <property type="match status" value="1"/>
</dbReference>
<gene>
    <name evidence="2" type="ORF">EIK79_03365</name>
</gene>
<reference evidence="2 3" key="1">
    <citation type="submission" date="2018-11" db="EMBL/GenBank/DDBJ databases">
        <title>Taxonoimc description of Halomarina strain SPP-AMP-1.</title>
        <authorList>
            <person name="Pal Y."/>
            <person name="Srinivasana K."/>
            <person name="Verma A."/>
            <person name="Kumar P."/>
        </authorList>
    </citation>
    <scope>NUCLEOTIDE SEQUENCE [LARGE SCALE GENOMIC DNA]</scope>
    <source>
        <strain evidence="2 3">SPP-AMP-1</strain>
    </source>
</reference>
<dbReference type="EMBL" id="RRCH01000004">
    <property type="protein sequence ID" value="RRJ33079.1"/>
    <property type="molecule type" value="Genomic_DNA"/>
</dbReference>
<dbReference type="SUPFAM" id="SSF53335">
    <property type="entry name" value="S-adenosyl-L-methionine-dependent methyltransferases"/>
    <property type="match status" value="1"/>
</dbReference>